<dbReference type="Proteomes" id="UP000075243">
    <property type="component" value="Unassembled WGS sequence"/>
</dbReference>
<proteinExistence type="predicted"/>
<reference evidence="1" key="1">
    <citation type="journal article" date="2012" name="Nat. Biotechnol.">
        <title>Draft genome sequence of pigeonpea (Cajanus cajan), an orphan legume crop of resource-poor farmers.</title>
        <authorList>
            <person name="Varshney R.K."/>
            <person name="Chen W."/>
            <person name="Li Y."/>
            <person name="Bharti A.K."/>
            <person name="Saxena R.K."/>
            <person name="Schlueter J.A."/>
            <person name="Donoghue M.T."/>
            <person name="Azam S."/>
            <person name="Fan G."/>
            <person name="Whaley A.M."/>
            <person name="Farmer A.D."/>
            <person name="Sheridan J."/>
            <person name="Iwata A."/>
            <person name="Tuteja R."/>
            <person name="Penmetsa R.V."/>
            <person name="Wu W."/>
            <person name="Upadhyaya H.D."/>
            <person name="Yang S.P."/>
            <person name="Shah T."/>
            <person name="Saxena K.B."/>
            <person name="Michael T."/>
            <person name="McCombie W.R."/>
            <person name="Yang B."/>
            <person name="Zhang G."/>
            <person name="Yang H."/>
            <person name="Wang J."/>
            <person name="Spillane C."/>
            <person name="Cook D.R."/>
            <person name="May G.D."/>
            <person name="Xu X."/>
            <person name="Jackson S.A."/>
        </authorList>
    </citation>
    <scope>NUCLEOTIDE SEQUENCE [LARGE SCALE GENOMIC DNA]</scope>
</reference>
<organism evidence="1 2">
    <name type="scientific">Cajanus cajan</name>
    <name type="common">Pigeon pea</name>
    <name type="synonym">Cajanus indicus</name>
    <dbReference type="NCBI Taxonomy" id="3821"/>
    <lineage>
        <taxon>Eukaryota</taxon>
        <taxon>Viridiplantae</taxon>
        <taxon>Streptophyta</taxon>
        <taxon>Embryophyta</taxon>
        <taxon>Tracheophyta</taxon>
        <taxon>Spermatophyta</taxon>
        <taxon>Magnoliopsida</taxon>
        <taxon>eudicotyledons</taxon>
        <taxon>Gunneridae</taxon>
        <taxon>Pentapetalae</taxon>
        <taxon>rosids</taxon>
        <taxon>fabids</taxon>
        <taxon>Fabales</taxon>
        <taxon>Fabaceae</taxon>
        <taxon>Papilionoideae</taxon>
        <taxon>50 kb inversion clade</taxon>
        <taxon>NPAAA clade</taxon>
        <taxon>indigoferoid/millettioid clade</taxon>
        <taxon>Phaseoleae</taxon>
        <taxon>Cajanus</taxon>
    </lineage>
</organism>
<sequence>MCVGGLIMFIWWKIVSVNIVAFRSIVACALICGKELWIISSTSLTFWRIKGNVCMKVFLLTCVLMV</sequence>
<accession>A0A151R0S5</accession>
<name>A0A151R0S5_CAJCA</name>
<protein>
    <submittedName>
        <fullName evidence="1">Metal-nicotianamine transporter YSL7</fullName>
    </submittedName>
</protein>
<evidence type="ECO:0000313" key="2">
    <source>
        <dbReference type="Proteomes" id="UP000075243"/>
    </source>
</evidence>
<dbReference type="AlphaFoldDB" id="A0A151R0S5"/>
<dbReference type="Gramene" id="C.cajan_37754.t">
    <property type="protein sequence ID" value="C.cajan_37754.t.cds1"/>
    <property type="gene ID" value="C.cajan_37754"/>
</dbReference>
<dbReference type="EMBL" id="KQ484273">
    <property type="protein sequence ID" value="KYP36065.1"/>
    <property type="molecule type" value="Genomic_DNA"/>
</dbReference>
<evidence type="ECO:0000313" key="1">
    <source>
        <dbReference type="EMBL" id="KYP36065.1"/>
    </source>
</evidence>
<gene>
    <name evidence="1" type="ORF">KK1_042839</name>
</gene>
<keyword evidence="2" id="KW-1185">Reference proteome</keyword>